<evidence type="ECO:0000256" key="1">
    <source>
        <dbReference type="ARBA" id="ARBA00004496"/>
    </source>
</evidence>
<evidence type="ECO:0000256" key="16">
    <source>
        <dbReference type="ARBA" id="ARBA00035852"/>
    </source>
</evidence>
<dbReference type="GO" id="GO:0005758">
    <property type="term" value="C:mitochondrial intermembrane space"/>
    <property type="evidence" value="ECO:0007669"/>
    <property type="project" value="UniProtKB-SubCell"/>
</dbReference>
<dbReference type="GO" id="GO:0006631">
    <property type="term" value="P:fatty acid metabolic process"/>
    <property type="evidence" value="ECO:0007669"/>
    <property type="project" value="UniProtKB-KW"/>
</dbReference>
<dbReference type="EMBL" id="BLAB01000001">
    <property type="protein sequence ID" value="GER92709.1"/>
    <property type="molecule type" value="Genomic_DNA"/>
</dbReference>
<evidence type="ECO:0000256" key="9">
    <source>
        <dbReference type="ARBA" id="ARBA00022801"/>
    </source>
</evidence>
<dbReference type="GO" id="GO:0005743">
    <property type="term" value="C:mitochondrial inner membrane"/>
    <property type="evidence" value="ECO:0007669"/>
    <property type="project" value="UniProtKB-SubCell"/>
</dbReference>
<evidence type="ECO:0000256" key="4">
    <source>
        <dbReference type="ARBA" id="ARBA00004637"/>
    </source>
</evidence>
<keyword evidence="14" id="KW-0472">Membrane</keyword>
<evidence type="ECO:0000256" key="23">
    <source>
        <dbReference type="ARBA" id="ARBA00047734"/>
    </source>
</evidence>
<protein>
    <recommendedName>
        <fullName evidence="20">Acyl-coenzyme A thioesterase THEM4</fullName>
        <ecNumber evidence="19">3.1.2.2</ecNumber>
    </recommendedName>
    <alternativeName>
        <fullName evidence="21">Thioesterase superfamily member 4</fullName>
    </alternativeName>
</protein>
<dbReference type="GO" id="GO:0006915">
    <property type="term" value="P:apoptotic process"/>
    <property type="evidence" value="ECO:0007669"/>
    <property type="project" value="UniProtKB-KW"/>
</dbReference>
<comment type="similarity">
    <text evidence="18">Belongs to the THEM4/THEM5 thioesterase family.</text>
</comment>
<dbReference type="PANTHER" id="PTHR12418">
    <property type="entry name" value="ACYL-COENZYME A THIOESTERASE THEM4"/>
    <property type="match status" value="1"/>
</dbReference>
<evidence type="ECO:0000256" key="2">
    <source>
        <dbReference type="ARBA" id="ARBA00004569"/>
    </source>
</evidence>
<dbReference type="Gene3D" id="3.10.129.10">
    <property type="entry name" value="Hotdog Thioesterase"/>
    <property type="match status" value="1"/>
</dbReference>
<keyword evidence="11" id="KW-0809">Transit peptide</keyword>
<evidence type="ECO:0000256" key="8">
    <source>
        <dbReference type="ARBA" id="ARBA00022792"/>
    </source>
</evidence>
<dbReference type="CDD" id="cd03443">
    <property type="entry name" value="PaaI_thioesterase"/>
    <property type="match status" value="1"/>
</dbReference>
<dbReference type="AlphaFoldDB" id="A0A5J4L334"/>
<comment type="catalytic activity">
    <reaction evidence="17">
        <text>(9Z)-octadecenoyl-CoA + H2O = (9Z)-octadecenoate + CoA + H(+)</text>
        <dbReference type="Rhea" id="RHEA:40139"/>
        <dbReference type="ChEBI" id="CHEBI:15377"/>
        <dbReference type="ChEBI" id="CHEBI:15378"/>
        <dbReference type="ChEBI" id="CHEBI:30823"/>
        <dbReference type="ChEBI" id="CHEBI:57287"/>
        <dbReference type="ChEBI" id="CHEBI:57387"/>
    </reaction>
    <physiologicalReaction direction="left-to-right" evidence="17">
        <dbReference type="Rhea" id="RHEA:40140"/>
    </physiologicalReaction>
</comment>
<evidence type="ECO:0000256" key="13">
    <source>
        <dbReference type="ARBA" id="ARBA00023128"/>
    </source>
</evidence>
<name>A0A5J4L334_9ZZZZ</name>
<evidence type="ECO:0000256" key="18">
    <source>
        <dbReference type="ARBA" id="ARBA00038456"/>
    </source>
</evidence>
<evidence type="ECO:0000256" key="12">
    <source>
        <dbReference type="ARBA" id="ARBA00023098"/>
    </source>
</evidence>
<evidence type="ECO:0000256" key="3">
    <source>
        <dbReference type="ARBA" id="ARBA00004632"/>
    </source>
</evidence>
<accession>A0A5J4L334</accession>
<comment type="catalytic activity">
    <reaction evidence="16">
        <text>(5Z,8Z,11Z,14Z)-eicosatetraenoyl-CoA + H2O = (5Z,8Z,11Z,14Z)-eicosatetraenoate + CoA + H(+)</text>
        <dbReference type="Rhea" id="RHEA:40151"/>
        <dbReference type="ChEBI" id="CHEBI:15377"/>
        <dbReference type="ChEBI" id="CHEBI:15378"/>
        <dbReference type="ChEBI" id="CHEBI:32395"/>
        <dbReference type="ChEBI" id="CHEBI:57287"/>
        <dbReference type="ChEBI" id="CHEBI:57368"/>
    </reaction>
    <physiologicalReaction direction="left-to-right" evidence="16">
        <dbReference type="Rhea" id="RHEA:40152"/>
    </physiologicalReaction>
</comment>
<reference evidence="28" key="1">
    <citation type="submission" date="2019-10" db="EMBL/GenBank/DDBJ databases">
        <title>Metagenomic sequencing of thiosulfate-disproportionating enrichment culture.</title>
        <authorList>
            <person name="Umezawa K."/>
            <person name="Kojima H."/>
            <person name="Fukui M."/>
        </authorList>
    </citation>
    <scope>NUCLEOTIDE SEQUENCE</scope>
    <source>
        <strain evidence="28">45J</strain>
    </source>
</reference>
<keyword evidence="6" id="KW-0963">Cytoplasm</keyword>
<dbReference type="PANTHER" id="PTHR12418:SF19">
    <property type="entry name" value="ACYL-COENZYME A THIOESTERASE THEM4"/>
    <property type="match status" value="1"/>
</dbReference>
<dbReference type="EC" id="3.1.2.2" evidence="19"/>
<evidence type="ECO:0000256" key="21">
    <source>
        <dbReference type="ARBA" id="ARBA00043210"/>
    </source>
</evidence>
<evidence type="ECO:0000256" key="20">
    <source>
        <dbReference type="ARBA" id="ARBA00040123"/>
    </source>
</evidence>
<organism evidence="28">
    <name type="scientific">hot springs metagenome</name>
    <dbReference type="NCBI Taxonomy" id="433727"/>
    <lineage>
        <taxon>unclassified sequences</taxon>
        <taxon>metagenomes</taxon>
        <taxon>ecological metagenomes</taxon>
    </lineage>
</organism>
<dbReference type="InterPro" id="IPR052365">
    <property type="entry name" value="THEM4/THEM5_acyl-CoA_thioest"/>
</dbReference>
<evidence type="ECO:0000313" key="28">
    <source>
        <dbReference type="EMBL" id="GER92709.1"/>
    </source>
</evidence>
<evidence type="ECO:0000256" key="5">
    <source>
        <dbReference type="ARBA" id="ARBA00022475"/>
    </source>
</evidence>
<comment type="catalytic activity">
    <reaction evidence="22">
        <text>octanoyl-CoA + H2O = octanoate + CoA + H(+)</text>
        <dbReference type="Rhea" id="RHEA:30143"/>
        <dbReference type="ChEBI" id="CHEBI:15377"/>
        <dbReference type="ChEBI" id="CHEBI:15378"/>
        <dbReference type="ChEBI" id="CHEBI:25646"/>
        <dbReference type="ChEBI" id="CHEBI:57287"/>
        <dbReference type="ChEBI" id="CHEBI:57386"/>
    </reaction>
    <physiologicalReaction direction="left-to-right" evidence="22">
        <dbReference type="Rhea" id="RHEA:30144"/>
    </physiologicalReaction>
</comment>
<sequence>MKLEDDNYCFACGKNNPCGLKLSFKYLNGKLTTEFIPHKIYQGYKDITHGGIITTILDEVMIQAAIAEGMTPVTAEISVRFKNPLLTNKKVIAEAEIIKRGSRLIEAQSRLLNSSDGTVIAEASAKLIPSK</sequence>
<evidence type="ECO:0000256" key="11">
    <source>
        <dbReference type="ARBA" id="ARBA00022946"/>
    </source>
</evidence>
<evidence type="ECO:0000256" key="7">
    <source>
        <dbReference type="ARBA" id="ARBA00022703"/>
    </source>
</evidence>
<comment type="catalytic activity">
    <reaction evidence="24">
        <text>decanoyl-CoA + H2O = decanoate + CoA + H(+)</text>
        <dbReference type="Rhea" id="RHEA:40059"/>
        <dbReference type="ChEBI" id="CHEBI:15377"/>
        <dbReference type="ChEBI" id="CHEBI:15378"/>
        <dbReference type="ChEBI" id="CHEBI:27689"/>
        <dbReference type="ChEBI" id="CHEBI:57287"/>
        <dbReference type="ChEBI" id="CHEBI:61430"/>
    </reaction>
    <physiologicalReaction direction="left-to-right" evidence="24">
        <dbReference type="Rhea" id="RHEA:40060"/>
    </physiologicalReaction>
</comment>
<keyword evidence="13" id="KW-0496">Mitochondrion</keyword>
<comment type="catalytic activity">
    <reaction evidence="26">
        <text>tetradecanoyl-CoA + H2O = tetradecanoate + CoA + H(+)</text>
        <dbReference type="Rhea" id="RHEA:40119"/>
        <dbReference type="ChEBI" id="CHEBI:15377"/>
        <dbReference type="ChEBI" id="CHEBI:15378"/>
        <dbReference type="ChEBI" id="CHEBI:30807"/>
        <dbReference type="ChEBI" id="CHEBI:57287"/>
        <dbReference type="ChEBI" id="CHEBI:57385"/>
    </reaction>
    <physiologicalReaction direction="left-to-right" evidence="26">
        <dbReference type="Rhea" id="RHEA:40120"/>
    </physiologicalReaction>
</comment>
<dbReference type="Pfam" id="PF03061">
    <property type="entry name" value="4HBT"/>
    <property type="match status" value="1"/>
</dbReference>
<keyword evidence="12" id="KW-0443">Lipid metabolism</keyword>
<keyword evidence="10" id="KW-0276">Fatty acid metabolism</keyword>
<evidence type="ECO:0000256" key="25">
    <source>
        <dbReference type="ARBA" id="ARBA00048074"/>
    </source>
</evidence>
<dbReference type="GO" id="GO:0032587">
    <property type="term" value="C:ruffle membrane"/>
    <property type="evidence" value="ECO:0007669"/>
    <property type="project" value="UniProtKB-SubCell"/>
</dbReference>
<keyword evidence="5" id="KW-1003">Cell membrane</keyword>
<evidence type="ECO:0000256" key="19">
    <source>
        <dbReference type="ARBA" id="ARBA00038848"/>
    </source>
</evidence>
<evidence type="ECO:0000256" key="22">
    <source>
        <dbReference type="ARBA" id="ARBA00047588"/>
    </source>
</evidence>
<comment type="caution">
    <text evidence="28">The sequence shown here is derived from an EMBL/GenBank/DDBJ whole genome shotgun (WGS) entry which is preliminary data.</text>
</comment>
<evidence type="ECO:0000256" key="24">
    <source>
        <dbReference type="ARBA" id="ARBA00047969"/>
    </source>
</evidence>
<evidence type="ECO:0000256" key="14">
    <source>
        <dbReference type="ARBA" id="ARBA00023136"/>
    </source>
</evidence>
<evidence type="ECO:0000256" key="17">
    <source>
        <dbReference type="ARBA" id="ARBA00037002"/>
    </source>
</evidence>
<keyword evidence="7" id="KW-0053">Apoptosis</keyword>
<evidence type="ECO:0000256" key="10">
    <source>
        <dbReference type="ARBA" id="ARBA00022832"/>
    </source>
</evidence>
<proteinExistence type="inferred from homology"/>
<keyword evidence="9" id="KW-0378">Hydrolase</keyword>
<evidence type="ECO:0000256" key="26">
    <source>
        <dbReference type="ARBA" id="ARBA00048180"/>
    </source>
</evidence>
<comment type="subcellular location">
    <subcellularLocation>
        <location evidence="3">Cell projection</location>
        <location evidence="3">Ruffle membrane</location>
    </subcellularLocation>
    <subcellularLocation>
        <location evidence="1">Cytoplasm</location>
    </subcellularLocation>
    <subcellularLocation>
        <location evidence="4">Mitochondrion inner membrane</location>
        <topology evidence="4">Peripheral membrane protein</topology>
    </subcellularLocation>
    <subcellularLocation>
        <location evidence="2">Mitochondrion intermembrane space</location>
    </subcellularLocation>
</comment>
<dbReference type="SUPFAM" id="SSF54637">
    <property type="entry name" value="Thioesterase/thiol ester dehydrase-isomerase"/>
    <property type="match status" value="1"/>
</dbReference>
<keyword evidence="8" id="KW-0999">Mitochondrion inner membrane</keyword>
<feature type="domain" description="Thioesterase" evidence="27">
    <location>
        <begin position="47"/>
        <end position="119"/>
    </location>
</feature>
<evidence type="ECO:0000256" key="6">
    <source>
        <dbReference type="ARBA" id="ARBA00022490"/>
    </source>
</evidence>
<keyword evidence="15" id="KW-0966">Cell projection</keyword>
<dbReference type="InterPro" id="IPR029069">
    <property type="entry name" value="HotDog_dom_sf"/>
</dbReference>
<evidence type="ECO:0000259" key="27">
    <source>
        <dbReference type="Pfam" id="PF03061"/>
    </source>
</evidence>
<dbReference type="InterPro" id="IPR006683">
    <property type="entry name" value="Thioestr_dom"/>
</dbReference>
<gene>
    <name evidence="28" type="ORF">A45J_0429</name>
</gene>
<evidence type="ECO:0000256" key="15">
    <source>
        <dbReference type="ARBA" id="ARBA00023273"/>
    </source>
</evidence>
<comment type="catalytic activity">
    <reaction evidence="25">
        <text>dodecanoyl-CoA + H2O = dodecanoate + CoA + H(+)</text>
        <dbReference type="Rhea" id="RHEA:30135"/>
        <dbReference type="ChEBI" id="CHEBI:15377"/>
        <dbReference type="ChEBI" id="CHEBI:15378"/>
        <dbReference type="ChEBI" id="CHEBI:18262"/>
        <dbReference type="ChEBI" id="CHEBI:57287"/>
        <dbReference type="ChEBI" id="CHEBI:57375"/>
    </reaction>
    <physiologicalReaction direction="left-to-right" evidence="25">
        <dbReference type="Rhea" id="RHEA:30136"/>
    </physiologicalReaction>
</comment>
<comment type="catalytic activity">
    <reaction evidence="23">
        <text>hexadecanoyl-CoA + H2O = hexadecanoate + CoA + H(+)</text>
        <dbReference type="Rhea" id="RHEA:16645"/>
        <dbReference type="ChEBI" id="CHEBI:7896"/>
        <dbReference type="ChEBI" id="CHEBI:15377"/>
        <dbReference type="ChEBI" id="CHEBI:15378"/>
        <dbReference type="ChEBI" id="CHEBI:57287"/>
        <dbReference type="ChEBI" id="CHEBI:57379"/>
        <dbReference type="EC" id="3.1.2.2"/>
    </reaction>
    <physiologicalReaction direction="left-to-right" evidence="23">
        <dbReference type="Rhea" id="RHEA:16646"/>
    </physiologicalReaction>
</comment>
<dbReference type="GO" id="GO:0016787">
    <property type="term" value="F:hydrolase activity"/>
    <property type="evidence" value="ECO:0007669"/>
    <property type="project" value="UniProtKB-KW"/>
</dbReference>